<organism evidence="2 3">
    <name type="scientific">Quercus suber</name>
    <name type="common">Cork oak</name>
    <dbReference type="NCBI Taxonomy" id="58331"/>
    <lineage>
        <taxon>Eukaryota</taxon>
        <taxon>Viridiplantae</taxon>
        <taxon>Streptophyta</taxon>
        <taxon>Embryophyta</taxon>
        <taxon>Tracheophyta</taxon>
        <taxon>Spermatophyta</taxon>
        <taxon>Magnoliopsida</taxon>
        <taxon>eudicotyledons</taxon>
        <taxon>Gunneridae</taxon>
        <taxon>Pentapetalae</taxon>
        <taxon>rosids</taxon>
        <taxon>fabids</taxon>
        <taxon>Fagales</taxon>
        <taxon>Fagaceae</taxon>
        <taxon>Quercus</taxon>
    </lineage>
</organism>
<name>A0AAW0LCE0_QUESU</name>
<keyword evidence="3" id="KW-1185">Reference proteome</keyword>
<evidence type="ECO:0000256" key="1">
    <source>
        <dbReference type="SAM" id="MobiDB-lite"/>
    </source>
</evidence>
<sequence>MANLKVDISKEKESKGDLIVQQSRSPTKIS</sequence>
<evidence type="ECO:0000313" key="3">
    <source>
        <dbReference type="Proteomes" id="UP000237347"/>
    </source>
</evidence>
<dbReference type="Proteomes" id="UP000237347">
    <property type="component" value="Unassembled WGS sequence"/>
</dbReference>
<proteinExistence type="predicted"/>
<dbReference type="AlphaFoldDB" id="A0AAW0LCE0"/>
<feature type="compositionally biased region" description="Polar residues" evidence="1">
    <location>
        <begin position="20"/>
        <end position="30"/>
    </location>
</feature>
<dbReference type="EMBL" id="PKMF04000125">
    <property type="protein sequence ID" value="KAK7848594.1"/>
    <property type="molecule type" value="Genomic_DNA"/>
</dbReference>
<accession>A0AAW0LCE0</accession>
<protein>
    <submittedName>
        <fullName evidence="2">Uncharacterized protein</fullName>
    </submittedName>
</protein>
<feature type="compositionally biased region" description="Basic and acidic residues" evidence="1">
    <location>
        <begin position="7"/>
        <end position="16"/>
    </location>
</feature>
<comment type="caution">
    <text evidence="2">The sequence shown here is derived from an EMBL/GenBank/DDBJ whole genome shotgun (WGS) entry which is preliminary data.</text>
</comment>
<evidence type="ECO:0000313" key="2">
    <source>
        <dbReference type="EMBL" id="KAK7848594.1"/>
    </source>
</evidence>
<reference evidence="2 3" key="1">
    <citation type="journal article" date="2018" name="Sci. Data">
        <title>The draft genome sequence of cork oak.</title>
        <authorList>
            <person name="Ramos A.M."/>
            <person name="Usie A."/>
            <person name="Barbosa P."/>
            <person name="Barros P.M."/>
            <person name="Capote T."/>
            <person name="Chaves I."/>
            <person name="Simoes F."/>
            <person name="Abreu I."/>
            <person name="Carrasquinho I."/>
            <person name="Faro C."/>
            <person name="Guimaraes J.B."/>
            <person name="Mendonca D."/>
            <person name="Nobrega F."/>
            <person name="Rodrigues L."/>
            <person name="Saibo N.J.M."/>
            <person name="Varela M.C."/>
            <person name="Egas C."/>
            <person name="Matos J."/>
            <person name="Miguel C.M."/>
            <person name="Oliveira M.M."/>
            <person name="Ricardo C.P."/>
            <person name="Goncalves S."/>
        </authorList>
    </citation>
    <scope>NUCLEOTIDE SEQUENCE [LARGE SCALE GENOMIC DNA]</scope>
    <source>
        <strain evidence="3">cv. HL8</strain>
    </source>
</reference>
<gene>
    <name evidence="2" type="ORF">CFP56_004679</name>
</gene>
<feature type="region of interest" description="Disordered" evidence="1">
    <location>
        <begin position="1"/>
        <end position="30"/>
    </location>
</feature>